<evidence type="ECO:0008006" key="3">
    <source>
        <dbReference type="Google" id="ProtNLM"/>
    </source>
</evidence>
<evidence type="ECO:0000313" key="1">
    <source>
        <dbReference type="EMBL" id="MFC5753856.1"/>
    </source>
</evidence>
<sequence length="91" mass="9769">MNETPGMEDVLNGGGHKDATFHLANTKVIVLTDDDGQTWLCRRDDGVAESATPMGRVEALEKFAAALAEVLATGDVTPRHHARDSCGRHRG</sequence>
<dbReference type="Proteomes" id="UP001596074">
    <property type="component" value="Unassembled WGS sequence"/>
</dbReference>
<keyword evidence="2" id="KW-1185">Reference proteome</keyword>
<dbReference type="EMBL" id="JBHSON010000126">
    <property type="protein sequence ID" value="MFC5753856.1"/>
    <property type="molecule type" value="Genomic_DNA"/>
</dbReference>
<dbReference type="RefSeq" id="WP_378291325.1">
    <property type="nucleotide sequence ID" value="NZ_JBHSON010000126.1"/>
</dbReference>
<name>A0ABW1AH81_9ACTN</name>
<accession>A0ABW1AH81</accession>
<evidence type="ECO:0000313" key="2">
    <source>
        <dbReference type="Proteomes" id="UP001596074"/>
    </source>
</evidence>
<comment type="caution">
    <text evidence="1">The sequence shown here is derived from an EMBL/GenBank/DDBJ whole genome shotgun (WGS) entry which is preliminary data.</text>
</comment>
<protein>
    <recommendedName>
        <fullName evidence="3">DUF1876 domain-containing protein</fullName>
    </recommendedName>
</protein>
<reference evidence="2" key="1">
    <citation type="journal article" date="2019" name="Int. J. Syst. Evol. Microbiol.">
        <title>The Global Catalogue of Microorganisms (GCM) 10K type strain sequencing project: providing services to taxonomists for standard genome sequencing and annotation.</title>
        <authorList>
            <consortium name="The Broad Institute Genomics Platform"/>
            <consortium name="The Broad Institute Genome Sequencing Center for Infectious Disease"/>
            <person name="Wu L."/>
            <person name="Ma J."/>
        </authorList>
    </citation>
    <scope>NUCLEOTIDE SEQUENCE [LARGE SCALE GENOMIC DNA]</scope>
    <source>
        <strain evidence="2">KCTC 42087</strain>
    </source>
</reference>
<gene>
    <name evidence="1" type="ORF">ACFPZN_50275</name>
</gene>
<proteinExistence type="predicted"/>
<organism evidence="1 2">
    <name type="scientific">Actinomadura rugatobispora</name>
    <dbReference type="NCBI Taxonomy" id="1994"/>
    <lineage>
        <taxon>Bacteria</taxon>
        <taxon>Bacillati</taxon>
        <taxon>Actinomycetota</taxon>
        <taxon>Actinomycetes</taxon>
        <taxon>Streptosporangiales</taxon>
        <taxon>Thermomonosporaceae</taxon>
        <taxon>Actinomadura</taxon>
    </lineage>
</organism>